<evidence type="ECO:0000313" key="2">
    <source>
        <dbReference type="Proteomes" id="UP001497700"/>
    </source>
</evidence>
<name>A0ACB9YUN7_9PEZI</name>
<protein>
    <submittedName>
        <fullName evidence="1">Uncharacterized protein</fullName>
    </submittedName>
</protein>
<reference evidence="1 2" key="1">
    <citation type="journal article" date="2022" name="New Phytol.">
        <title>Ecological generalism drives hyperdiversity of secondary metabolite gene clusters in xylarialean endophytes.</title>
        <authorList>
            <person name="Franco M.E.E."/>
            <person name="Wisecaver J.H."/>
            <person name="Arnold A.E."/>
            <person name="Ju Y.M."/>
            <person name="Slot J.C."/>
            <person name="Ahrendt S."/>
            <person name="Moore L.P."/>
            <person name="Eastman K.E."/>
            <person name="Scott K."/>
            <person name="Konkel Z."/>
            <person name="Mondo S.J."/>
            <person name="Kuo A."/>
            <person name="Hayes R.D."/>
            <person name="Haridas S."/>
            <person name="Andreopoulos B."/>
            <person name="Riley R."/>
            <person name="LaButti K."/>
            <person name="Pangilinan J."/>
            <person name="Lipzen A."/>
            <person name="Amirebrahimi M."/>
            <person name="Yan J."/>
            <person name="Adam C."/>
            <person name="Keymanesh K."/>
            <person name="Ng V."/>
            <person name="Louie K."/>
            <person name="Northen T."/>
            <person name="Drula E."/>
            <person name="Henrissat B."/>
            <person name="Hsieh H.M."/>
            <person name="Youens-Clark K."/>
            <person name="Lutzoni F."/>
            <person name="Miadlikowska J."/>
            <person name="Eastwood D.C."/>
            <person name="Hamelin R.C."/>
            <person name="Grigoriev I.V."/>
            <person name="U'Ren J.M."/>
        </authorList>
    </citation>
    <scope>NUCLEOTIDE SEQUENCE [LARGE SCALE GENOMIC DNA]</scope>
    <source>
        <strain evidence="1 2">CBS 119005</strain>
    </source>
</reference>
<comment type="caution">
    <text evidence="1">The sequence shown here is derived from an EMBL/GenBank/DDBJ whole genome shotgun (WGS) entry which is preliminary data.</text>
</comment>
<organism evidence="1 2">
    <name type="scientific">Hypoxylon rubiginosum</name>
    <dbReference type="NCBI Taxonomy" id="110542"/>
    <lineage>
        <taxon>Eukaryota</taxon>
        <taxon>Fungi</taxon>
        <taxon>Dikarya</taxon>
        <taxon>Ascomycota</taxon>
        <taxon>Pezizomycotina</taxon>
        <taxon>Sordariomycetes</taxon>
        <taxon>Xylariomycetidae</taxon>
        <taxon>Xylariales</taxon>
        <taxon>Hypoxylaceae</taxon>
        <taxon>Hypoxylon</taxon>
    </lineage>
</organism>
<accession>A0ACB9YUN7</accession>
<sequence length="304" mass="33857">MDRGANLPASEGSSLVMGNRDEVVEQSGYSSNNKGTHKDLLEREMTPCCNGSITRRAAIFDELFKHHPKRDELTAEGVMNVFKVSEEQVIKFLVDRKLHIKDRNDFEDSFKIGPSPRPSILLAPVPQQSAAQQGRVAHTDPLFPRGALMTMPLPSSPIPPEALQSTSSEPTGSTQSELRKSVVDSIALLQSADIHFDNPNVADDKKLTFRKLVIRLVDLSDQAESLAVTVVNMWSFLREAEKCHWYCLEDIIVRGQWTPLEHPTPGHCGKHSECLQGFTDSESNANNEPKLKVRVYKTTWNAGV</sequence>
<gene>
    <name evidence="1" type="ORF">F4820DRAFT_450305</name>
</gene>
<dbReference type="EMBL" id="MU393510">
    <property type="protein sequence ID" value="KAI4863155.1"/>
    <property type="molecule type" value="Genomic_DNA"/>
</dbReference>
<evidence type="ECO:0000313" key="1">
    <source>
        <dbReference type="EMBL" id="KAI4863155.1"/>
    </source>
</evidence>
<proteinExistence type="predicted"/>
<keyword evidence="2" id="KW-1185">Reference proteome</keyword>
<dbReference type="Proteomes" id="UP001497700">
    <property type="component" value="Unassembled WGS sequence"/>
</dbReference>